<protein>
    <submittedName>
        <fullName evidence="1">Uncharacterized protein</fullName>
    </submittedName>
</protein>
<accession>A0ABR4TRN5</accession>
<evidence type="ECO:0000313" key="1">
    <source>
        <dbReference type="EMBL" id="KEO58290.1"/>
    </source>
</evidence>
<keyword evidence="2" id="KW-1185">Reference proteome</keyword>
<organism evidence="1 2">
    <name type="scientific">Thalassospira permensis NBRC 106175</name>
    <dbReference type="NCBI Taxonomy" id="1353532"/>
    <lineage>
        <taxon>Bacteria</taxon>
        <taxon>Pseudomonadati</taxon>
        <taxon>Pseudomonadota</taxon>
        <taxon>Alphaproteobacteria</taxon>
        <taxon>Rhodospirillales</taxon>
        <taxon>Thalassospiraceae</taxon>
        <taxon>Thalassospira</taxon>
    </lineage>
</organism>
<gene>
    <name evidence="1" type="ORF">SMB34_14580</name>
</gene>
<proteinExistence type="predicted"/>
<comment type="caution">
    <text evidence="1">The sequence shown here is derived from an EMBL/GenBank/DDBJ whole genome shotgun (WGS) entry which is preliminary data.</text>
</comment>
<evidence type="ECO:0000313" key="2">
    <source>
        <dbReference type="Proteomes" id="UP000027463"/>
    </source>
</evidence>
<name>A0ABR4TRN5_9PROT</name>
<dbReference type="Proteomes" id="UP000027463">
    <property type="component" value="Unassembled WGS sequence"/>
</dbReference>
<reference evidence="1 2" key="1">
    <citation type="submission" date="2013-07" db="EMBL/GenBank/DDBJ databases">
        <title>Thalassospira permensis NBRC 106175 Genome Sequencing.</title>
        <authorList>
            <person name="Lai Q."/>
            <person name="Shao Z."/>
        </authorList>
    </citation>
    <scope>NUCLEOTIDE SEQUENCE [LARGE SCALE GENOMIC DNA]</scope>
    <source>
        <strain evidence="1 2">NBRC 106175</strain>
    </source>
</reference>
<sequence length="44" mass="5326">MNSDHREVMAFARFERMEKLYAPCDQHDQHCRELPLAQGIKFYI</sequence>
<dbReference type="EMBL" id="AUNC01000008">
    <property type="protein sequence ID" value="KEO58290.1"/>
    <property type="molecule type" value="Genomic_DNA"/>
</dbReference>